<dbReference type="Proteomes" id="UP000028534">
    <property type="component" value="Unassembled WGS sequence"/>
</dbReference>
<organism evidence="13 14">
    <name type="scientific">Sphingobium yanoikuyae</name>
    <name type="common">Sphingomonas yanoikuyae</name>
    <dbReference type="NCBI Taxonomy" id="13690"/>
    <lineage>
        <taxon>Bacteria</taxon>
        <taxon>Pseudomonadati</taxon>
        <taxon>Pseudomonadota</taxon>
        <taxon>Alphaproteobacteria</taxon>
        <taxon>Sphingomonadales</taxon>
        <taxon>Sphingomonadaceae</taxon>
        <taxon>Sphingobium</taxon>
    </lineage>
</organism>
<evidence type="ECO:0000256" key="1">
    <source>
        <dbReference type="ARBA" id="ARBA00004496"/>
    </source>
</evidence>
<dbReference type="GO" id="GO:0005737">
    <property type="term" value="C:cytoplasm"/>
    <property type="evidence" value="ECO:0007669"/>
    <property type="project" value="UniProtKB-SubCell"/>
</dbReference>
<dbReference type="GO" id="GO:0006271">
    <property type="term" value="P:DNA strand elongation involved in DNA replication"/>
    <property type="evidence" value="ECO:0007669"/>
    <property type="project" value="TreeGrafter"/>
</dbReference>
<keyword evidence="8" id="KW-0239">DNA-directed DNA polymerase</keyword>
<dbReference type="PANTHER" id="PTHR30478:SF0">
    <property type="entry name" value="BETA SLIDING CLAMP"/>
    <property type="match status" value="1"/>
</dbReference>
<dbReference type="Gene3D" id="3.10.150.10">
    <property type="entry name" value="DNA Polymerase III, subunit A, domain 2"/>
    <property type="match status" value="1"/>
</dbReference>
<dbReference type="AlphaFoldDB" id="A0A084EGV8"/>
<evidence type="ECO:0000256" key="3">
    <source>
        <dbReference type="ARBA" id="ARBA00021035"/>
    </source>
</evidence>
<keyword evidence="4" id="KW-0963">Cytoplasm</keyword>
<feature type="domain" description="DNA polymerase III beta sliding clamp central" evidence="12">
    <location>
        <begin position="26"/>
        <end position="60"/>
    </location>
</feature>
<dbReference type="Pfam" id="PF02767">
    <property type="entry name" value="DNA_pol3_beta_2"/>
    <property type="match status" value="1"/>
</dbReference>
<dbReference type="GO" id="GO:0009360">
    <property type="term" value="C:DNA polymerase III complex"/>
    <property type="evidence" value="ECO:0007669"/>
    <property type="project" value="InterPro"/>
</dbReference>
<sequence length="221" mass="24449">MEEEAVPATPAFAVRLDAALKVRPFISTEETRYYLNGVLIEASPNGGAHCVATDGHRMGVSYDADGFVVRSMIVRIPAIIKPERGLFLRPWLVGMLTDGGNGYIAVVEGKKTDERDDDAQYAIERVEDCSLRVGRSFIDGNYPDWRRVIPEAKPTDAVRAFNKKYLTAFGDYVQFQGGDEAAPQIVLTDDKDFIGVLMPTRPQRKGMPDWLNPAKPEQAAA</sequence>
<dbReference type="InterPro" id="IPR046938">
    <property type="entry name" value="DNA_clamp_sf"/>
</dbReference>
<dbReference type="GO" id="GO:0003887">
    <property type="term" value="F:DNA-directed DNA polymerase activity"/>
    <property type="evidence" value="ECO:0007669"/>
    <property type="project" value="UniProtKB-KW"/>
</dbReference>
<dbReference type="GO" id="GO:0003677">
    <property type="term" value="F:DNA binding"/>
    <property type="evidence" value="ECO:0007669"/>
    <property type="project" value="UniProtKB-KW"/>
</dbReference>
<dbReference type="eggNOG" id="COG0592">
    <property type="taxonomic scope" value="Bacteria"/>
</dbReference>
<keyword evidence="7" id="KW-0235">DNA replication</keyword>
<evidence type="ECO:0000256" key="9">
    <source>
        <dbReference type="ARBA" id="ARBA00023125"/>
    </source>
</evidence>
<evidence type="ECO:0000313" key="13">
    <source>
        <dbReference type="EMBL" id="KEZ17200.1"/>
    </source>
</evidence>
<accession>A0A084EGV8</accession>
<evidence type="ECO:0000256" key="4">
    <source>
        <dbReference type="ARBA" id="ARBA00022490"/>
    </source>
</evidence>
<evidence type="ECO:0000256" key="5">
    <source>
        <dbReference type="ARBA" id="ARBA00022679"/>
    </source>
</evidence>
<dbReference type="EMBL" id="JGVR01000024">
    <property type="protein sequence ID" value="KEZ17200.1"/>
    <property type="molecule type" value="Genomic_DNA"/>
</dbReference>
<dbReference type="SUPFAM" id="SSF55979">
    <property type="entry name" value="DNA clamp"/>
    <property type="match status" value="1"/>
</dbReference>
<proteinExistence type="inferred from homology"/>
<dbReference type="InterPro" id="IPR022637">
    <property type="entry name" value="DNA_polIII_beta_cen"/>
</dbReference>
<gene>
    <name evidence="13" type="ORF">CP98_03699</name>
</gene>
<comment type="similarity">
    <text evidence="2">Belongs to the beta sliding clamp family.</text>
</comment>
<keyword evidence="6" id="KW-0548">Nucleotidyltransferase</keyword>
<evidence type="ECO:0000256" key="8">
    <source>
        <dbReference type="ARBA" id="ARBA00022932"/>
    </source>
</evidence>
<evidence type="ECO:0000256" key="2">
    <source>
        <dbReference type="ARBA" id="ARBA00010752"/>
    </source>
</evidence>
<dbReference type="GO" id="GO:0008408">
    <property type="term" value="F:3'-5' exonuclease activity"/>
    <property type="evidence" value="ECO:0007669"/>
    <property type="project" value="InterPro"/>
</dbReference>
<evidence type="ECO:0000259" key="12">
    <source>
        <dbReference type="Pfam" id="PF02767"/>
    </source>
</evidence>
<evidence type="ECO:0000313" key="14">
    <source>
        <dbReference type="Proteomes" id="UP000028534"/>
    </source>
</evidence>
<dbReference type="RefSeq" id="WP_037521430.1">
    <property type="nucleotide sequence ID" value="NZ_JGVR01000024.1"/>
</dbReference>
<evidence type="ECO:0000256" key="6">
    <source>
        <dbReference type="ARBA" id="ARBA00022695"/>
    </source>
</evidence>
<comment type="subcellular location">
    <subcellularLocation>
        <location evidence="1">Cytoplasm</location>
    </subcellularLocation>
</comment>
<comment type="caution">
    <text evidence="13">The sequence shown here is derived from an EMBL/GenBank/DDBJ whole genome shotgun (WGS) entry which is preliminary data.</text>
</comment>
<keyword evidence="5" id="KW-0808">Transferase</keyword>
<evidence type="ECO:0000256" key="11">
    <source>
        <dbReference type="ARBA" id="ARBA00033276"/>
    </source>
</evidence>
<dbReference type="PATRIC" id="fig|13690.10.peg.3787"/>
<name>A0A084EGV8_SPHYA</name>
<reference evidence="13 14" key="1">
    <citation type="submission" date="2014-03" db="EMBL/GenBank/DDBJ databases">
        <title>Genome sequence of Sphingobium yanoikuyae B1.</title>
        <authorList>
            <person name="Gan H.M."/>
            <person name="Gan H.Y."/>
            <person name="Savka M.A."/>
        </authorList>
    </citation>
    <scope>NUCLEOTIDE SEQUENCE [LARGE SCALE GENOMIC DNA]</scope>
    <source>
        <strain evidence="13 14">B1</strain>
    </source>
</reference>
<protein>
    <recommendedName>
        <fullName evidence="3">Beta sliding clamp</fullName>
    </recommendedName>
    <alternativeName>
        <fullName evidence="11">Beta-clamp processivity factor</fullName>
    </alternativeName>
    <alternativeName>
        <fullName evidence="10">DNA polymerase III beta sliding clamp subunit</fullName>
    </alternativeName>
</protein>
<evidence type="ECO:0000256" key="7">
    <source>
        <dbReference type="ARBA" id="ARBA00022705"/>
    </source>
</evidence>
<dbReference type="InterPro" id="IPR001001">
    <property type="entry name" value="DNA_polIII_beta"/>
</dbReference>
<keyword evidence="9" id="KW-0238">DNA-binding</keyword>
<evidence type="ECO:0000256" key="10">
    <source>
        <dbReference type="ARBA" id="ARBA00030988"/>
    </source>
</evidence>
<dbReference type="PANTHER" id="PTHR30478">
    <property type="entry name" value="DNA POLYMERASE III SUBUNIT BETA"/>
    <property type="match status" value="1"/>
</dbReference>